<dbReference type="Pfam" id="PF00248">
    <property type="entry name" value="Aldo_ket_red"/>
    <property type="match status" value="1"/>
</dbReference>
<dbReference type="PANTHER" id="PTHR43625">
    <property type="entry name" value="AFLATOXIN B1 ALDEHYDE REDUCTASE"/>
    <property type="match status" value="1"/>
</dbReference>
<reference evidence="3" key="1">
    <citation type="journal article" date="2022" name="IScience">
        <title>Evolution of zygomycete secretomes and the origins of terrestrial fungal ecologies.</title>
        <authorList>
            <person name="Chang Y."/>
            <person name="Wang Y."/>
            <person name="Mondo S."/>
            <person name="Ahrendt S."/>
            <person name="Andreopoulos W."/>
            <person name="Barry K."/>
            <person name="Beard J."/>
            <person name="Benny G.L."/>
            <person name="Blankenship S."/>
            <person name="Bonito G."/>
            <person name="Cuomo C."/>
            <person name="Desiro A."/>
            <person name="Gervers K.A."/>
            <person name="Hundley H."/>
            <person name="Kuo A."/>
            <person name="LaButti K."/>
            <person name="Lang B.F."/>
            <person name="Lipzen A."/>
            <person name="O'Donnell K."/>
            <person name="Pangilinan J."/>
            <person name="Reynolds N."/>
            <person name="Sandor L."/>
            <person name="Smith M.E."/>
            <person name="Tsang A."/>
            <person name="Grigoriev I.V."/>
            <person name="Stajich J.E."/>
            <person name="Spatafora J.W."/>
        </authorList>
    </citation>
    <scope>NUCLEOTIDE SEQUENCE</scope>
    <source>
        <strain evidence="3">RSA 2281</strain>
    </source>
</reference>
<name>A0AAD5JWT8_9FUNG</name>
<keyword evidence="4" id="KW-1185">Reference proteome</keyword>
<evidence type="ECO:0000256" key="1">
    <source>
        <dbReference type="ARBA" id="ARBA00023002"/>
    </source>
</evidence>
<dbReference type="EMBL" id="JAIXMP010000019">
    <property type="protein sequence ID" value="KAI9257973.1"/>
    <property type="molecule type" value="Genomic_DNA"/>
</dbReference>
<dbReference type="AlphaFoldDB" id="A0AAD5JWT8"/>
<sequence length="334" mass="37360">MVGLLRELGKTGVKLNPLGLGCMGMCDGVYGAADDEESLRVLNRALELGCTFWDTADMYGVGQNETFLSEMVKKNRDKVFICTKFGNVRDPETGTFLRVDGTPEYVRKACDASLKRLGIDTIDLYYQHRVDKNTPIEETVKAMAELVKEGKVRYLGLSECSADTLRRAYKIHPIAAVQIEYSPWYLGIEKNGLLAAARELGVTIVAYSPLGRGFLTGVIKSLDDLPPDDYRRHAPRFFPENFQKNLDLVKRIEELAKKKGVTPSEYVLAWVLAQGEDFFVIPGTKKVRYLEKNVNGGQLELTKEEEAEMRTAIDAAAPKGDRYAAHFMSAVEDR</sequence>
<dbReference type="InterPro" id="IPR023210">
    <property type="entry name" value="NADP_OxRdtase_dom"/>
</dbReference>
<comment type="caution">
    <text evidence="3">The sequence shown here is derived from an EMBL/GenBank/DDBJ whole genome shotgun (WGS) entry which is preliminary data.</text>
</comment>
<dbReference type="InterPro" id="IPR050791">
    <property type="entry name" value="Aldo-Keto_reductase"/>
</dbReference>
<evidence type="ECO:0000313" key="4">
    <source>
        <dbReference type="Proteomes" id="UP001209540"/>
    </source>
</evidence>
<dbReference type="Gene3D" id="3.20.20.100">
    <property type="entry name" value="NADP-dependent oxidoreductase domain"/>
    <property type="match status" value="1"/>
</dbReference>
<reference evidence="3" key="2">
    <citation type="submission" date="2023-02" db="EMBL/GenBank/DDBJ databases">
        <authorList>
            <consortium name="DOE Joint Genome Institute"/>
            <person name="Mondo S.J."/>
            <person name="Chang Y."/>
            <person name="Wang Y."/>
            <person name="Ahrendt S."/>
            <person name="Andreopoulos W."/>
            <person name="Barry K."/>
            <person name="Beard J."/>
            <person name="Benny G.L."/>
            <person name="Blankenship S."/>
            <person name="Bonito G."/>
            <person name="Cuomo C."/>
            <person name="Desiro A."/>
            <person name="Gervers K.A."/>
            <person name="Hundley H."/>
            <person name="Kuo A."/>
            <person name="LaButti K."/>
            <person name="Lang B.F."/>
            <person name="Lipzen A."/>
            <person name="O'Donnell K."/>
            <person name="Pangilinan J."/>
            <person name="Reynolds N."/>
            <person name="Sandor L."/>
            <person name="Smith M.W."/>
            <person name="Tsang A."/>
            <person name="Grigoriev I.V."/>
            <person name="Stajich J.E."/>
            <person name="Spatafora J.W."/>
        </authorList>
    </citation>
    <scope>NUCLEOTIDE SEQUENCE</scope>
    <source>
        <strain evidence="3">RSA 2281</strain>
    </source>
</reference>
<dbReference type="InterPro" id="IPR036812">
    <property type="entry name" value="NAD(P)_OxRdtase_dom_sf"/>
</dbReference>
<feature type="domain" description="NADP-dependent oxidoreductase" evidence="2">
    <location>
        <begin position="17"/>
        <end position="311"/>
    </location>
</feature>
<organism evidence="3 4">
    <name type="scientific">Phascolomyces articulosus</name>
    <dbReference type="NCBI Taxonomy" id="60185"/>
    <lineage>
        <taxon>Eukaryota</taxon>
        <taxon>Fungi</taxon>
        <taxon>Fungi incertae sedis</taxon>
        <taxon>Mucoromycota</taxon>
        <taxon>Mucoromycotina</taxon>
        <taxon>Mucoromycetes</taxon>
        <taxon>Mucorales</taxon>
        <taxon>Lichtheimiaceae</taxon>
        <taxon>Phascolomyces</taxon>
    </lineage>
</organism>
<dbReference type="PANTHER" id="PTHR43625:SF40">
    <property type="entry name" value="ALDO-KETO REDUCTASE YAKC [NADP(+)]"/>
    <property type="match status" value="1"/>
</dbReference>
<evidence type="ECO:0000313" key="3">
    <source>
        <dbReference type="EMBL" id="KAI9257973.1"/>
    </source>
</evidence>
<proteinExistence type="predicted"/>
<dbReference type="SUPFAM" id="SSF51430">
    <property type="entry name" value="NAD(P)-linked oxidoreductase"/>
    <property type="match status" value="1"/>
</dbReference>
<dbReference type="CDD" id="cd19076">
    <property type="entry name" value="AKR_AKR13A_13D"/>
    <property type="match status" value="1"/>
</dbReference>
<accession>A0AAD5JWT8</accession>
<protein>
    <submittedName>
        <fullName evidence="3">Aldo/keto reductase</fullName>
    </submittedName>
</protein>
<keyword evidence="1" id="KW-0560">Oxidoreductase</keyword>
<dbReference type="GO" id="GO:0016491">
    <property type="term" value="F:oxidoreductase activity"/>
    <property type="evidence" value="ECO:0007669"/>
    <property type="project" value="UniProtKB-KW"/>
</dbReference>
<gene>
    <name evidence="3" type="ORF">BDA99DRAFT_465923</name>
</gene>
<evidence type="ECO:0000259" key="2">
    <source>
        <dbReference type="Pfam" id="PF00248"/>
    </source>
</evidence>
<dbReference type="Proteomes" id="UP001209540">
    <property type="component" value="Unassembled WGS sequence"/>
</dbReference>
<dbReference type="GO" id="GO:0005737">
    <property type="term" value="C:cytoplasm"/>
    <property type="evidence" value="ECO:0007669"/>
    <property type="project" value="TreeGrafter"/>
</dbReference>